<keyword evidence="9" id="KW-1185">Reference proteome</keyword>
<keyword evidence="4" id="KW-0862">Zinc</keyword>
<reference evidence="8" key="2">
    <citation type="submission" date="2025-09" db="UniProtKB">
        <authorList>
            <consortium name="Ensembl"/>
        </authorList>
    </citation>
    <scope>IDENTIFICATION</scope>
</reference>
<evidence type="ECO:0000256" key="5">
    <source>
        <dbReference type="ARBA" id="ARBA00023242"/>
    </source>
</evidence>
<keyword evidence="1" id="KW-0479">Metal-binding</keyword>
<dbReference type="GO" id="GO:0008270">
    <property type="term" value="F:zinc ion binding"/>
    <property type="evidence" value="ECO:0007669"/>
    <property type="project" value="UniProtKB-KW"/>
</dbReference>
<evidence type="ECO:0000256" key="6">
    <source>
        <dbReference type="PROSITE-ProRule" id="PRU00042"/>
    </source>
</evidence>
<name>A0A671WWP0_SPAAU</name>
<dbReference type="Pfam" id="PF00096">
    <property type="entry name" value="zf-C2H2"/>
    <property type="match status" value="2"/>
</dbReference>
<dbReference type="InterPro" id="IPR013087">
    <property type="entry name" value="Znf_C2H2_type"/>
</dbReference>
<dbReference type="Ensembl" id="ENSSAUT00010045581.1">
    <property type="protein sequence ID" value="ENSSAUP00010043304.1"/>
    <property type="gene ID" value="ENSSAUG00010018193.1"/>
</dbReference>
<dbReference type="AlphaFoldDB" id="A0A671WWP0"/>
<dbReference type="Proteomes" id="UP000472265">
    <property type="component" value="Unassembled WGS sequence"/>
</dbReference>
<dbReference type="SUPFAM" id="SSF57667">
    <property type="entry name" value="beta-beta-alpha zinc fingers"/>
    <property type="match status" value="2"/>
</dbReference>
<feature type="domain" description="C2H2-type" evidence="7">
    <location>
        <begin position="154"/>
        <end position="176"/>
    </location>
</feature>
<reference evidence="8" key="1">
    <citation type="submission" date="2025-08" db="UniProtKB">
        <authorList>
            <consortium name="Ensembl"/>
        </authorList>
    </citation>
    <scope>IDENTIFICATION</scope>
</reference>
<dbReference type="GO" id="GO:0000978">
    <property type="term" value="F:RNA polymerase II cis-regulatory region sequence-specific DNA binding"/>
    <property type="evidence" value="ECO:0007669"/>
    <property type="project" value="TreeGrafter"/>
</dbReference>
<keyword evidence="3 6" id="KW-0863">Zinc-finger</keyword>
<dbReference type="PANTHER" id="PTHR23235:SF142">
    <property type="entry name" value="ZINC FINGER PROTEIN 384"/>
    <property type="match status" value="1"/>
</dbReference>
<evidence type="ECO:0000256" key="1">
    <source>
        <dbReference type="ARBA" id="ARBA00022723"/>
    </source>
</evidence>
<dbReference type="OMA" id="NSYECAT"/>
<dbReference type="GeneTree" id="ENSGT00940000164807"/>
<keyword evidence="2" id="KW-0677">Repeat</keyword>
<dbReference type="GO" id="GO:0000981">
    <property type="term" value="F:DNA-binding transcription factor activity, RNA polymerase II-specific"/>
    <property type="evidence" value="ECO:0007669"/>
    <property type="project" value="TreeGrafter"/>
</dbReference>
<dbReference type="SMART" id="SM00355">
    <property type="entry name" value="ZnF_C2H2"/>
    <property type="match status" value="3"/>
</dbReference>
<organism evidence="8 9">
    <name type="scientific">Sparus aurata</name>
    <name type="common">Gilthead sea bream</name>
    <dbReference type="NCBI Taxonomy" id="8175"/>
    <lineage>
        <taxon>Eukaryota</taxon>
        <taxon>Metazoa</taxon>
        <taxon>Chordata</taxon>
        <taxon>Craniata</taxon>
        <taxon>Vertebrata</taxon>
        <taxon>Euteleostomi</taxon>
        <taxon>Actinopterygii</taxon>
        <taxon>Neopterygii</taxon>
        <taxon>Teleostei</taxon>
        <taxon>Neoteleostei</taxon>
        <taxon>Acanthomorphata</taxon>
        <taxon>Eupercaria</taxon>
        <taxon>Spariformes</taxon>
        <taxon>Sparidae</taxon>
        <taxon>Sparus</taxon>
    </lineage>
</organism>
<protein>
    <recommendedName>
        <fullName evidence="7">C2H2-type domain-containing protein</fullName>
    </recommendedName>
</protein>
<proteinExistence type="predicted"/>
<dbReference type="PANTHER" id="PTHR23235">
    <property type="entry name" value="KRUEPPEL-LIKE TRANSCRIPTION FACTOR"/>
    <property type="match status" value="1"/>
</dbReference>
<dbReference type="PROSITE" id="PS00028">
    <property type="entry name" value="ZINC_FINGER_C2H2_1"/>
    <property type="match status" value="3"/>
</dbReference>
<feature type="domain" description="C2H2-type" evidence="7">
    <location>
        <begin position="126"/>
        <end position="153"/>
    </location>
</feature>
<sequence length="182" mass="20857">MLMELLLVIKEEVEWSSSLDQEDPPELPQEGLWTRQEGEQLRGLEDTREPQSGSNILQIHEVSVSDVEYTTGTTLTNSYECATSFGSHMRLHVEGKRFSCPVCQKDFQWKRDVVAHMRSHTGEKPFSCSVCGMRFARKEDLNRHLRVHTGERPFSCSVCGKRFARNAHLKRHSAIHGVKTFP</sequence>
<dbReference type="FunFam" id="3.30.160.60:FF:002343">
    <property type="entry name" value="Zinc finger protein 33A"/>
    <property type="match status" value="1"/>
</dbReference>
<dbReference type="FunFam" id="3.30.160.60:FF:000110">
    <property type="entry name" value="Zinc finger protein-like"/>
    <property type="match status" value="1"/>
</dbReference>
<dbReference type="PROSITE" id="PS50157">
    <property type="entry name" value="ZINC_FINGER_C2H2_2"/>
    <property type="match status" value="3"/>
</dbReference>
<dbReference type="Gene3D" id="3.30.160.60">
    <property type="entry name" value="Classic Zinc Finger"/>
    <property type="match status" value="3"/>
</dbReference>
<feature type="domain" description="C2H2-type" evidence="7">
    <location>
        <begin position="98"/>
        <end position="125"/>
    </location>
</feature>
<evidence type="ECO:0000256" key="2">
    <source>
        <dbReference type="ARBA" id="ARBA00022737"/>
    </source>
</evidence>
<accession>A0A671WWP0</accession>
<evidence type="ECO:0000259" key="7">
    <source>
        <dbReference type="PROSITE" id="PS50157"/>
    </source>
</evidence>
<keyword evidence="5" id="KW-0539">Nucleus</keyword>
<evidence type="ECO:0000313" key="8">
    <source>
        <dbReference type="Ensembl" id="ENSSAUP00010043304.1"/>
    </source>
</evidence>
<dbReference type="InParanoid" id="A0A671WWP0"/>
<dbReference type="InterPro" id="IPR036236">
    <property type="entry name" value="Znf_C2H2_sf"/>
</dbReference>
<dbReference type="FunFam" id="3.30.160.60:FF:000358">
    <property type="entry name" value="zinc finger protein 24"/>
    <property type="match status" value="1"/>
</dbReference>
<evidence type="ECO:0000256" key="4">
    <source>
        <dbReference type="ARBA" id="ARBA00022833"/>
    </source>
</evidence>
<evidence type="ECO:0000313" key="9">
    <source>
        <dbReference type="Proteomes" id="UP000472265"/>
    </source>
</evidence>
<evidence type="ECO:0000256" key="3">
    <source>
        <dbReference type="ARBA" id="ARBA00022771"/>
    </source>
</evidence>